<dbReference type="GO" id="GO:0010333">
    <property type="term" value="F:terpene synthase activity"/>
    <property type="evidence" value="ECO:0007669"/>
    <property type="project" value="InterPro"/>
</dbReference>
<comment type="cofactor">
    <cofactor evidence="1 4">
        <name>Mg(2+)</name>
        <dbReference type="ChEBI" id="CHEBI:18420"/>
    </cofactor>
</comment>
<keyword evidence="7" id="KW-1185">Reference proteome</keyword>
<dbReference type="GO" id="GO:0046872">
    <property type="term" value="F:metal ion binding"/>
    <property type="evidence" value="ECO:0007669"/>
    <property type="project" value="UniProtKB-KW"/>
</dbReference>
<keyword evidence="3 4" id="KW-0460">Magnesium</keyword>
<dbReference type="InterPro" id="IPR008949">
    <property type="entry name" value="Isoprenoid_synthase_dom_sf"/>
</dbReference>
<dbReference type="PANTHER" id="PTHR35201">
    <property type="entry name" value="TERPENE SYNTHASE"/>
    <property type="match status" value="1"/>
</dbReference>
<comment type="similarity">
    <text evidence="2 4">Belongs to the terpene synthase family.</text>
</comment>
<evidence type="ECO:0000313" key="7">
    <source>
        <dbReference type="Proteomes" id="UP000007796"/>
    </source>
</evidence>
<dbReference type="AlphaFoldDB" id="F0XDS6"/>
<dbReference type="SUPFAM" id="SSF48576">
    <property type="entry name" value="Terpenoid synthases"/>
    <property type="match status" value="1"/>
</dbReference>
<dbReference type="Gene3D" id="1.10.600.10">
    <property type="entry name" value="Farnesyl Diphosphate Synthase"/>
    <property type="match status" value="1"/>
</dbReference>
<dbReference type="PANTHER" id="PTHR35201:SF4">
    <property type="entry name" value="BETA-PINACENE SYNTHASE-RELATED"/>
    <property type="match status" value="1"/>
</dbReference>
<keyword evidence="4" id="KW-0479">Metal-binding</keyword>
<dbReference type="STRING" id="655863.F0XDS6"/>
<evidence type="ECO:0000256" key="4">
    <source>
        <dbReference type="RuleBase" id="RU366034"/>
    </source>
</evidence>
<gene>
    <name evidence="6" type="ORF">CMQ_352</name>
</gene>
<dbReference type="GO" id="GO:0008299">
    <property type="term" value="P:isoprenoid biosynthetic process"/>
    <property type="evidence" value="ECO:0007669"/>
    <property type="project" value="UniProtKB-ARBA"/>
</dbReference>
<proteinExistence type="inferred from homology"/>
<evidence type="ECO:0000259" key="5">
    <source>
        <dbReference type="Pfam" id="PF14737"/>
    </source>
</evidence>
<evidence type="ECO:0000256" key="3">
    <source>
        <dbReference type="ARBA" id="ARBA00022842"/>
    </source>
</evidence>
<dbReference type="RefSeq" id="XP_014172906.1">
    <property type="nucleotide sequence ID" value="XM_014317431.1"/>
</dbReference>
<protein>
    <recommendedName>
        <fullName evidence="4">Terpene synthase</fullName>
        <ecNumber evidence="4">4.2.3.-</ecNumber>
    </recommendedName>
</protein>
<dbReference type="OrthoDB" id="5282002at2759"/>
<dbReference type="InterPro" id="IPR034686">
    <property type="entry name" value="Terpene_cyclase-like_2"/>
</dbReference>
<sequence length="776" mass="87833">MSQRLLIPDTLKSWKWQRSSWLADLLAGLAYPNVSKEVLRVACDLMYLFFIIDDFTDNMEPDKVLTTISIVVDAIRRPEKPRPDGEWVIGEIARQFWANAVACTTISSQKHFVTTFTHYLFAVVEEARDRASGRQHSVESFMELRRETVGLYPSLAVLEMEKGTQLSNDVLQHPLVLAMTAAATEMICIGNVCLIPSFSALPMLTNQDLVSYNKEQALGGANHNIVSIVMSTAHVGTQDALNWAAGLFSENEHRFMDAYADFRAMLPRWGDAVDAAAIAYVDGMANWIRASDQWSYESERYFGSPSGDLRNVIMSVGNLPMDFKAPVNIVINDRDMDVVARNAILLLLFLVVDDAQDAAKHAIHVFYSAFITEECYDILQTRIRPLIETVCNKIASKPPTAFLGKTWNFGDRHFRLELFKNDWFCLLSFFDVPVGLEKTAAQKVRDRIVSAPERVDYVHRRLICQMPAHRPSLVKFRSDGLLLPYGASRASFFIPNPTIFQSVDEWPMMDNADPMHGWDITAVQGFNAGTAKNDMYGKLYHYLIGVFENFHKQLSQRPVYMQLNQVDARAIGAYTDKKFARIEISNIADSGYIGTGQALCTFGPLLQHPSNNPHATLIFLYLNAVVEMMTLTKSKYDRDVMAKSMDTVMKYMPTLAPPRATNYNSMVNLPNPDEMSAMMIKISSAIDLVRDFDAAFSLYVAHQRFSELCVETGMIMKQEHTILDKWPLRFKFGPVNAQTERDFAVLLASGNIGHERYMEWKVADEMDITNMINMIE</sequence>
<dbReference type="GeneID" id="25976629"/>
<dbReference type="InParanoid" id="F0XDS6"/>
<reference evidence="6 7" key="1">
    <citation type="journal article" date="2011" name="Proc. Natl. Acad. Sci. U.S.A.">
        <title>Genome and transcriptome analyses of the mountain pine beetle-fungal symbiont Grosmannia clavigera, a lodgepole pine pathogen.</title>
        <authorList>
            <person name="DiGuistini S."/>
            <person name="Wang Y."/>
            <person name="Liao N.Y."/>
            <person name="Taylor G."/>
            <person name="Tanguay P."/>
            <person name="Feau N."/>
            <person name="Henrissat B."/>
            <person name="Chan S.K."/>
            <person name="Hesse-Orce U."/>
            <person name="Alamouti S.M."/>
            <person name="Tsui C.K.M."/>
            <person name="Docking R.T."/>
            <person name="Levasseur A."/>
            <person name="Haridas S."/>
            <person name="Robertson G."/>
            <person name="Birol I."/>
            <person name="Holt R.A."/>
            <person name="Marra M.A."/>
            <person name="Hamelin R.C."/>
            <person name="Hirst M."/>
            <person name="Jones S.J.M."/>
            <person name="Bohlmann J."/>
            <person name="Breuil C."/>
        </authorList>
    </citation>
    <scope>NUCLEOTIDE SEQUENCE [LARGE SCALE GENOMIC DNA]</scope>
    <source>
        <strain evidence="7">kw1407 / UAMH 11150</strain>
    </source>
</reference>
<dbReference type="SFLD" id="SFLDG01020">
    <property type="entry name" value="Terpene_Cyclase_Like_2"/>
    <property type="match status" value="1"/>
</dbReference>
<dbReference type="EMBL" id="GL629765">
    <property type="protein sequence ID" value="EFX03424.1"/>
    <property type="molecule type" value="Genomic_DNA"/>
</dbReference>
<dbReference type="SFLD" id="SFLDS00005">
    <property type="entry name" value="Isoprenoid_Synthase_Type_I"/>
    <property type="match status" value="1"/>
</dbReference>
<dbReference type="InterPro" id="IPR027974">
    <property type="entry name" value="DUF4470"/>
</dbReference>
<evidence type="ECO:0000313" key="6">
    <source>
        <dbReference type="EMBL" id="EFX03424.1"/>
    </source>
</evidence>
<organism evidence="7">
    <name type="scientific">Grosmannia clavigera (strain kw1407 / UAMH 11150)</name>
    <name type="common">Blue stain fungus</name>
    <name type="synonym">Graphiocladiella clavigera</name>
    <dbReference type="NCBI Taxonomy" id="655863"/>
    <lineage>
        <taxon>Eukaryota</taxon>
        <taxon>Fungi</taxon>
        <taxon>Dikarya</taxon>
        <taxon>Ascomycota</taxon>
        <taxon>Pezizomycotina</taxon>
        <taxon>Sordariomycetes</taxon>
        <taxon>Sordariomycetidae</taxon>
        <taxon>Ophiostomatales</taxon>
        <taxon>Ophiostomataceae</taxon>
        <taxon>Leptographium</taxon>
    </lineage>
</organism>
<dbReference type="EC" id="4.2.3.-" evidence="4"/>
<evidence type="ECO:0000256" key="2">
    <source>
        <dbReference type="ARBA" id="ARBA00006333"/>
    </source>
</evidence>
<dbReference type="Pfam" id="PF19086">
    <property type="entry name" value="Terpene_syn_C_2"/>
    <property type="match status" value="1"/>
</dbReference>
<dbReference type="HOGENOM" id="CLU_360571_0_0_1"/>
<dbReference type="eggNOG" id="ENOG502S2D3">
    <property type="taxonomic scope" value="Eukaryota"/>
</dbReference>
<name>F0XDS6_GROCL</name>
<feature type="domain" description="DUF4470" evidence="5">
    <location>
        <begin position="306"/>
        <end position="371"/>
    </location>
</feature>
<accession>F0XDS6</accession>
<evidence type="ECO:0000256" key="1">
    <source>
        <dbReference type="ARBA" id="ARBA00001946"/>
    </source>
</evidence>
<dbReference type="Pfam" id="PF14737">
    <property type="entry name" value="DUF4470"/>
    <property type="match status" value="1"/>
</dbReference>
<keyword evidence="4" id="KW-0456">Lyase</keyword>
<dbReference type="Proteomes" id="UP000007796">
    <property type="component" value="Unassembled WGS sequence"/>
</dbReference>